<dbReference type="InterPro" id="IPR036390">
    <property type="entry name" value="WH_DNA-bd_sf"/>
</dbReference>
<keyword evidence="2" id="KW-0238">DNA-binding</keyword>
<sequence>MADALKKQEAMTKLLEFSALQHVSSGMERQHSDHDKTLVIQGQGKILLALLDQDQVSQKDLAQKLNLTPQSTAEFVRKLEKKGDVTRTKSESDRRLTIVSLTTAGKGHAHDLWQTSMPFLNVLDDTELVQLSSILAKINGSMYETITQKDHTWIGKLKWMLVREYMDDIHDGETKSDNQK</sequence>
<evidence type="ECO:0000256" key="2">
    <source>
        <dbReference type="ARBA" id="ARBA00023125"/>
    </source>
</evidence>
<keyword evidence="3" id="KW-0804">Transcription</keyword>
<comment type="caution">
    <text evidence="5">The sequence shown here is derived from an EMBL/GenBank/DDBJ whole genome shotgun (WGS) entry which is preliminary data.</text>
</comment>
<evidence type="ECO:0000313" key="6">
    <source>
        <dbReference type="Proteomes" id="UP000286974"/>
    </source>
</evidence>
<dbReference type="SMART" id="SM00347">
    <property type="entry name" value="HTH_MARR"/>
    <property type="match status" value="1"/>
</dbReference>
<feature type="domain" description="HTH marR-type" evidence="4">
    <location>
        <begin position="1"/>
        <end position="140"/>
    </location>
</feature>
<evidence type="ECO:0000256" key="1">
    <source>
        <dbReference type="ARBA" id="ARBA00023015"/>
    </source>
</evidence>
<evidence type="ECO:0000259" key="4">
    <source>
        <dbReference type="PROSITE" id="PS50995"/>
    </source>
</evidence>
<gene>
    <name evidence="5" type="ORF">NBRC111893_73</name>
</gene>
<protein>
    <submittedName>
        <fullName evidence="5">Organic hydroperoxide resistance transcriptional regulator</fullName>
    </submittedName>
</protein>
<name>A0A401FHV3_9LACO</name>
<accession>A0A401FHV3</accession>
<dbReference type="Pfam" id="PF01047">
    <property type="entry name" value="MarR"/>
    <property type="match status" value="1"/>
</dbReference>
<dbReference type="EMBL" id="BEXA01000001">
    <property type="protein sequence ID" value="GAY71927.1"/>
    <property type="molecule type" value="Genomic_DNA"/>
</dbReference>
<dbReference type="PANTHER" id="PTHR42756">
    <property type="entry name" value="TRANSCRIPTIONAL REGULATOR, MARR"/>
    <property type="match status" value="1"/>
</dbReference>
<dbReference type="InterPro" id="IPR036388">
    <property type="entry name" value="WH-like_DNA-bd_sf"/>
</dbReference>
<dbReference type="Proteomes" id="UP000286974">
    <property type="component" value="Unassembled WGS sequence"/>
</dbReference>
<dbReference type="PROSITE" id="PS50995">
    <property type="entry name" value="HTH_MARR_2"/>
    <property type="match status" value="1"/>
</dbReference>
<dbReference type="AlphaFoldDB" id="A0A401FHV3"/>
<dbReference type="Gene3D" id="1.10.10.10">
    <property type="entry name" value="Winged helix-like DNA-binding domain superfamily/Winged helix DNA-binding domain"/>
    <property type="match status" value="1"/>
</dbReference>
<organism evidence="5 6">
    <name type="scientific">Lentilactobacillus kosonis</name>
    <dbReference type="NCBI Taxonomy" id="2810561"/>
    <lineage>
        <taxon>Bacteria</taxon>
        <taxon>Bacillati</taxon>
        <taxon>Bacillota</taxon>
        <taxon>Bacilli</taxon>
        <taxon>Lactobacillales</taxon>
        <taxon>Lactobacillaceae</taxon>
        <taxon>Lentilactobacillus</taxon>
    </lineage>
</organism>
<dbReference type="RefSeq" id="WP_125007548.1">
    <property type="nucleotide sequence ID" value="NZ_BEXA01000001.1"/>
</dbReference>
<keyword evidence="6" id="KW-1185">Reference proteome</keyword>
<evidence type="ECO:0000256" key="3">
    <source>
        <dbReference type="ARBA" id="ARBA00023163"/>
    </source>
</evidence>
<dbReference type="PANTHER" id="PTHR42756:SF1">
    <property type="entry name" value="TRANSCRIPTIONAL REPRESSOR OF EMRAB OPERON"/>
    <property type="match status" value="1"/>
</dbReference>
<keyword evidence="1" id="KW-0805">Transcription regulation</keyword>
<dbReference type="GO" id="GO:0003677">
    <property type="term" value="F:DNA binding"/>
    <property type="evidence" value="ECO:0007669"/>
    <property type="project" value="UniProtKB-KW"/>
</dbReference>
<dbReference type="PRINTS" id="PR00598">
    <property type="entry name" value="HTHMARR"/>
</dbReference>
<reference evidence="5 6" key="1">
    <citation type="submission" date="2017-11" db="EMBL/GenBank/DDBJ databases">
        <title>Draft Genome Sequence of Lactobacillus curieae NBRC 111893 isolated from Koso, a Japanese sugar-Vegetable Fermented Beverage.</title>
        <authorList>
            <person name="Chiou T.Y."/>
            <person name="Oshima K."/>
            <person name="Suda W."/>
            <person name="Hattori M."/>
            <person name="Takahashi T."/>
        </authorList>
    </citation>
    <scope>NUCLEOTIDE SEQUENCE [LARGE SCALE GENOMIC DNA]</scope>
    <source>
        <strain evidence="5 6">NBRC111893</strain>
    </source>
</reference>
<proteinExistence type="predicted"/>
<dbReference type="InterPro" id="IPR000835">
    <property type="entry name" value="HTH_MarR-typ"/>
</dbReference>
<dbReference type="OrthoDB" id="2309055at2"/>
<dbReference type="SUPFAM" id="SSF46785">
    <property type="entry name" value="Winged helix' DNA-binding domain"/>
    <property type="match status" value="1"/>
</dbReference>
<evidence type="ECO:0000313" key="5">
    <source>
        <dbReference type="EMBL" id="GAY71927.1"/>
    </source>
</evidence>
<dbReference type="GO" id="GO:0003700">
    <property type="term" value="F:DNA-binding transcription factor activity"/>
    <property type="evidence" value="ECO:0007669"/>
    <property type="project" value="InterPro"/>
</dbReference>